<dbReference type="RefSeq" id="WP_215822648.1">
    <property type="nucleotide sequence ID" value="NZ_JAGSOY010000256.1"/>
</dbReference>
<gene>
    <name evidence="1" type="ORF">KCG35_25430</name>
</gene>
<dbReference type="Pfam" id="PF07278">
    <property type="entry name" value="DUF1441"/>
    <property type="match status" value="1"/>
</dbReference>
<dbReference type="InterPro" id="IPR009901">
    <property type="entry name" value="Phage_VT1-Sakai_H0025"/>
</dbReference>
<protein>
    <submittedName>
        <fullName evidence="1">DUF1441 family protein</fullName>
    </submittedName>
</protein>
<dbReference type="Proteomes" id="UP000690515">
    <property type="component" value="Unassembled WGS sequence"/>
</dbReference>
<name>A0ABS5ZJY6_9GAMM</name>
<reference evidence="1 2" key="1">
    <citation type="submission" date="2021-04" db="EMBL/GenBank/DDBJ databases">
        <authorList>
            <person name="Pira H."/>
            <person name="Risdian C."/>
            <person name="Wink J."/>
        </authorList>
    </citation>
    <scope>NUCLEOTIDE SEQUENCE [LARGE SCALE GENOMIC DNA]</scope>
    <source>
        <strain evidence="1 2">WH53</strain>
    </source>
</reference>
<keyword evidence="2" id="KW-1185">Reference proteome</keyword>
<dbReference type="EMBL" id="JAGSOY010000256">
    <property type="protein sequence ID" value="MBU2714396.1"/>
    <property type="molecule type" value="Genomic_DNA"/>
</dbReference>
<proteinExistence type="predicted"/>
<sequence length="159" mass="18245">MASPLIEKWNISQMAQLFSMDRKTVAKRLKEAEVKPAEKLKGYDVYASDQVGPALFGSTELSNLHDPEQMTPKDRKDWFQAENERLNFEEREGLLCEAEDVRRTLNTVVQVLIQACETLPDHLERKCALPPKALTAVENVVNDVRQSLYHQLKHALRNE</sequence>
<accession>A0ABS5ZJY6</accession>
<organism evidence="1 2">
    <name type="scientific">Zooshikella harenae</name>
    <dbReference type="NCBI Taxonomy" id="2827238"/>
    <lineage>
        <taxon>Bacteria</taxon>
        <taxon>Pseudomonadati</taxon>
        <taxon>Pseudomonadota</taxon>
        <taxon>Gammaproteobacteria</taxon>
        <taxon>Oceanospirillales</taxon>
        <taxon>Zooshikellaceae</taxon>
        <taxon>Zooshikella</taxon>
    </lineage>
</organism>
<evidence type="ECO:0000313" key="2">
    <source>
        <dbReference type="Proteomes" id="UP000690515"/>
    </source>
</evidence>
<evidence type="ECO:0000313" key="1">
    <source>
        <dbReference type="EMBL" id="MBU2714396.1"/>
    </source>
</evidence>
<comment type="caution">
    <text evidence="1">The sequence shown here is derived from an EMBL/GenBank/DDBJ whole genome shotgun (WGS) entry which is preliminary data.</text>
</comment>